<accession>A0ABY8LUN2</accession>
<evidence type="ECO:0008006" key="5">
    <source>
        <dbReference type="Google" id="ProtNLM"/>
    </source>
</evidence>
<evidence type="ECO:0000313" key="3">
    <source>
        <dbReference type="EMBL" id="WGI36947.1"/>
    </source>
</evidence>
<proteinExistence type="predicted"/>
<dbReference type="Proteomes" id="UP001179842">
    <property type="component" value="Chromosome"/>
</dbReference>
<evidence type="ECO:0000313" key="4">
    <source>
        <dbReference type="Proteomes" id="UP001179842"/>
    </source>
</evidence>
<name>A0ABY8LUN2_9BACT</name>
<keyword evidence="4" id="KW-1185">Reference proteome</keyword>
<evidence type="ECO:0000256" key="1">
    <source>
        <dbReference type="SAM" id="MobiDB-lite"/>
    </source>
</evidence>
<feature type="compositionally biased region" description="Polar residues" evidence="1">
    <location>
        <begin position="45"/>
        <end position="57"/>
    </location>
</feature>
<protein>
    <recommendedName>
        <fullName evidence="5">Lipoprotein</fullName>
    </recommendedName>
</protein>
<feature type="chain" id="PRO_5045544441" description="Lipoprotein" evidence="2">
    <location>
        <begin position="22"/>
        <end position="567"/>
    </location>
</feature>
<feature type="signal peptide" evidence="2">
    <location>
        <begin position="1"/>
        <end position="21"/>
    </location>
</feature>
<organism evidence="3 4">
    <name type="scientific">Mesomycoplasma lagogenitalium</name>
    <dbReference type="NCBI Taxonomy" id="171286"/>
    <lineage>
        <taxon>Bacteria</taxon>
        <taxon>Bacillati</taxon>
        <taxon>Mycoplasmatota</taxon>
        <taxon>Mycoplasmoidales</taxon>
        <taxon>Metamycoplasmataceae</taxon>
        <taxon>Mesomycoplasma</taxon>
    </lineage>
</organism>
<feature type="region of interest" description="Disordered" evidence="1">
    <location>
        <begin position="31"/>
        <end position="71"/>
    </location>
</feature>
<gene>
    <name evidence="3" type="ORF">QEG99_01535</name>
</gene>
<sequence length="567" mass="67310">MKKAKILFSLPVLLLPLSVISCNKAISNNEIKKRKLDPEPEKPNNSKSEPSASTNPNGLEPENPSDTEVEKQVDSKYGVYDDLSFYDIPRFNSKTNENLGKLVAWIYNLPILAYKKEVEKYKRNNSTSVNPKDSEITNFTLKNYFNYEGNRNELDDVFDIDRVNLEFKKLTEKFNQDMKDKNIWKADSSAFDSIMNDYDRMFLNKDNIDERIEWHSERDPDYESKIASLKNQNFIMKKAELPLFYRYVKTVHNSIKGWFNLFKELLNPILKPKNELDEWLKIFTTFEWDNTLLLDEQIKNIKNFGGLWQFGIYTNILNPFLYPALSISTSELDNSEFSRQFINNKEKTYKPTQEYIKSKKRYDPLYNPKNDPEVPKFSLDFPFFNDKTYKNNDSVLTFNKFYEMARIGALFSLADDVKISLTNNQEFAILIMKEQKEHFFDYSHLNKDGLEIALTVKYNTDDIWDLNMSREQAISELEKWLEEYVWVDKENDVFTKRKNLFNIKFLKSDASLVDKSQTERREIYIQKMLQTHNWTQDELLNKSFEELVNMYEDYQKTLVSKNDIKNY</sequence>
<reference evidence="3" key="1">
    <citation type="submission" date="2023-04" db="EMBL/GenBank/DDBJ databases">
        <title>Completed genome of Mycoplasma lagogenitalium type strain 12MS.</title>
        <authorList>
            <person name="Spergser J."/>
        </authorList>
    </citation>
    <scope>NUCLEOTIDE SEQUENCE</scope>
    <source>
        <strain evidence="3">12MS</strain>
    </source>
</reference>
<dbReference type="EMBL" id="CP122979">
    <property type="protein sequence ID" value="WGI36947.1"/>
    <property type="molecule type" value="Genomic_DNA"/>
</dbReference>
<evidence type="ECO:0000256" key="2">
    <source>
        <dbReference type="SAM" id="SignalP"/>
    </source>
</evidence>
<keyword evidence="2" id="KW-0732">Signal</keyword>
<dbReference type="PROSITE" id="PS51257">
    <property type="entry name" value="PROKAR_LIPOPROTEIN"/>
    <property type="match status" value="1"/>
</dbReference>
<dbReference type="RefSeq" id="WP_280102250.1">
    <property type="nucleotide sequence ID" value="NZ_CP122979.1"/>
</dbReference>